<dbReference type="EMBL" id="FPHN01000022">
    <property type="protein sequence ID" value="SFV53430.1"/>
    <property type="molecule type" value="Genomic_DNA"/>
</dbReference>
<keyword evidence="1" id="KW-1133">Transmembrane helix</keyword>
<feature type="transmembrane region" description="Helical" evidence="1">
    <location>
        <begin position="112"/>
        <end position="132"/>
    </location>
</feature>
<accession>A0A1W1BIR2</accession>
<sequence length="326" mass="36794">MRNEDINFIDNSDKLKDKISKAKELIDESKSLVFEVDSSVHECQLGVSKSANDFDIQKRAFLNEIFKGTKELLKKVGIEYGINKSLLHESFELSVDSSVDNIEIENISSGRFTGVLLALIMGTITLFGWIYFSTKYLNISLENINLKLIESNMDAILRWIGGGIIGVDGDPMIGALILGFSVLIIAWVVYALHLNFKTDKNLRIAKKAYIESRAYSFSKDECKKEMLRVDAHLREAIIVIENFTVILNEQNGILKRIVYVEGTINEEKDYHPSSKKVMRETSKIMKSIETLLNTSVTKNGKLNSESQKALAVSKAVYAEFIGRIYD</sequence>
<keyword evidence="1" id="KW-0812">Transmembrane</keyword>
<evidence type="ECO:0000256" key="1">
    <source>
        <dbReference type="SAM" id="Phobius"/>
    </source>
</evidence>
<name>A0A1W1BIR2_9ZZZZ</name>
<reference evidence="2" key="1">
    <citation type="submission" date="2016-10" db="EMBL/GenBank/DDBJ databases">
        <authorList>
            <person name="de Groot N.N."/>
        </authorList>
    </citation>
    <scope>NUCLEOTIDE SEQUENCE</scope>
</reference>
<proteinExistence type="predicted"/>
<keyword evidence="1" id="KW-0472">Membrane</keyword>
<evidence type="ECO:0000313" key="2">
    <source>
        <dbReference type="EMBL" id="SFV53430.1"/>
    </source>
</evidence>
<organism evidence="2">
    <name type="scientific">hydrothermal vent metagenome</name>
    <dbReference type="NCBI Taxonomy" id="652676"/>
    <lineage>
        <taxon>unclassified sequences</taxon>
        <taxon>metagenomes</taxon>
        <taxon>ecological metagenomes</taxon>
    </lineage>
</organism>
<gene>
    <name evidence="2" type="ORF">MNB_SV-14-1309</name>
</gene>
<protein>
    <submittedName>
        <fullName evidence="2">ORF 73 extensive acidic domains, potential leucine zipper immediate early protein homolog</fullName>
    </submittedName>
</protein>
<dbReference type="AlphaFoldDB" id="A0A1W1BIR2"/>
<feature type="transmembrane region" description="Helical" evidence="1">
    <location>
        <begin position="172"/>
        <end position="196"/>
    </location>
</feature>